<dbReference type="Gene3D" id="3.40.50.150">
    <property type="entry name" value="Vaccinia Virus protein VP39"/>
    <property type="match status" value="1"/>
</dbReference>
<dbReference type="GO" id="GO:0008168">
    <property type="term" value="F:methyltransferase activity"/>
    <property type="evidence" value="ECO:0007669"/>
    <property type="project" value="UniProtKB-KW"/>
</dbReference>
<comment type="caution">
    <text evidence="2">The sequence shown here is derived from an EMBL/GenBank/DDBJ whole genome shotgun (WGS) entry which is preliminary data.</text>
</comment>
<feature type="region of interest" description="Disordered" evidence="1">
    <location>
        <begin position="102"/>
        <end position="134"/>
    </location>
</feature>
<dbReference type="Proteomes" id="UP001597295">
    <property type="component" value="Unassembled WGS sequence"/>
</dbReference>
<organism evidence="2 3">
    <name type="scientific">Lacibacterium aquatile</name>
    <dbReference type="NCBI Taxonomy" id="1168082"/>
    <lineage>
        <taxon>Bacteria</taxon>
        <taxon>Pseudomonadati</taxon>
        <taxon>Pseudomonadota</taxon>
        <taxon>Alphaproteobacteria</taxon>
        <taxon>Rhodospirillales</taxon>
        <taxon>Rhodospirillaceae</taxon>
    </lineage>
</organism>
<dbReference type="CDD" id="cd02440">
    <property type="entry name" value="AdoMet_MTases"/>
    <property type="match status" value="1"/>
</dbReference>
<dbReference type="GO" id="GO:0032259">
    <property type="term" value="P:methylation"/>
    <property type="evidence" value="ECO:0007669"/>
    <property type="project" value="UniProtKB-KW"/>
</dbReference>
<evidence type="ECO:0000313" key="2">
    <source>
        <dbReference type="EMBL" id="MFD2264736.1"/>
    </source>
</evidence>
<keyword evidence="2" id="KW-0808">Transferase</keyword>
<reference evidence="3" key="1">
    <citation type="journal article" date="2019" name="Int. J. Syst. Evol. Microbiol.">
        <title>The Global Catalogue of Microorganisms (GCM) 10K type strain sequencing project: providing services to taxonomists for standard genome sequencing and annotation.</title>
        <authorList>
            <consortium name="The Broad Institute Genomics Platform"/>
            <consortium name="The Broad Institute Genome Sequencing Center for Infectious Disease"/>
            <person name="Wu L."/>
            <person name="Ma J."/>
        </authorList>
    </citation>
    <scope>NUCLEOTIDE SEQUENCE [LARGE SCALE GENOMIC DNA]</scope>
    <source>
        <strain evidence="3">CGMCC 1.19062</strain>
    </source>
</reference>
<sequence>MGLFGRKKKPVVEALPEEEEPLLLTDLAPDQPHMMMAEEPGKLWPISRIEAAEQIWGEENLGPGNLNFSMELLNPVGINSETNIVDLAARVGATGRELRRRNGTWVTSLEPDPDLAKDGQARSTRQDLDKKSPVRTYDPNEFELKEGGFDCVFAREMFYLVPDKARLYNSIVSGLKPRGQLIFTDFLVTRAGAVTADMEAWYAYETPRPTPWSLAQTTDTLQGEGMDVRIAADITDRYRDMIVQAWVGLSEKLEKGAIPRHLLKAVASEAERWAAFRRCLDAGSLVVYRFHAFR</sequence>
<dbReference type="Pfam" id="PF13489">
    <property type="entry name" value="Methyltransf_23"/>
    <property type="match status" value="1"/>
</dbReference>
<feature type="compositionally biased region" description="Basic and acidic residues" evidence="1">
    <location>
        <begin position="114"/>
        <end position="132"/>
    </location>
</feature>
<protein>
    <submittedName>
        <fullName evidence="2">Class I SAM-dependent methyltransferase</fullName>
        <ecNumber evidence="2">2.1.1.-</ecNumber>
    </submittedName>
</protein>
<proteinExistence type="predicted"/>
<name>A0ABW5DXN8_9PROT</name>
<keyword evidence="3" id="KW-1185">Reference proteome</keyword>
<dbReference type="EMBL" id="JBHUIP010000014">
    <property type="protein sequence ID" value="MFD2264736.1"/>
    <property type="molecule type" value="Genomic_DNA"/>
</dbReference>
<evidence type="ECO:0000313" key="3">
    <source>
        <dbReference type="Proteomes" id="UP001597295"/>
    </source>
</evidence>
<evidence type="ECO:0000256" key="1">
    <source>
        <dbReference type="SAM" id="MobiDB-lite"/>
    </source>
</evidence>
<dbReference type="SUPFAM" id="SSF53335">
    <property type="entry name" value="S-adenosyl-L-methionine-dependent methyltransferases"/>
    <property type="match status" value="1"/>
</dbReference>
<dbReference type="EC" id="2.1.1.-" evidence="2"/>
<keyword evidence="2" id="KW-0489">Methyltransferase</keyword>
<dbReference type="InterPro" id="IPR029063">
    <property type="entry name" value="SAM-dependent_MTases_sf"/>
</dbReference>
<accession>A0ABW5DXN8</accession>
<gene>
    <name evidence="2" type="ORF">ACFSM5_17660</name>
</gene>
<dbReference type="RefSeq" id="WP_379877853.1">
    <property type="nucleotide sequence ID" value="NZ_JBHUIP010000014.1"/>
</dbReference>